<dbReference type="InterPro" id="IPR011009">
    <property type="entry name" value="Kinase-like_dom_sf"/>
</dbReference>
<protein>
    <submittedName>
        <fullName evidence="2">Atypical/ABC1/ABC1-C protein kinase</fullName>
    </submittedName>
</protein>
<dbReference type="InterPro" id="IPR004147">
    <property type="entry name" value="ABC1_dom"/>
</dbReference>
<dbReference type="STRING" id="157072.A0A024TGM6"/>
<dbReference type="EMBL" id="KI913994">
    <property type="protein sequence ID" value="ETV93164.1"/>
    <property type="molecule type" value="Genomic_DNA"/>
</dbReference>
<dbReference type="PROSITE" id="PS50011">
    <property type="entry name" value="PROTEIN_KINASE_DOM"/>
    <property type="match status" value="1"/>
</dbReference>
<sequence length="505" mass="55664">MLALRPMLRAGAAGMARRHMHLFAAGAAVMAYTIPSQPSLSHILVNEDWHHLTSNAATIKFATGHSSAVSITVRKSVWQRIKSLLRLLLHCGRLVLLGIPLLVTYPIARITDHDVSMWWWRLALATGKQSSPAIIKFLQWASTRRDMFSPRFCNTFQEFHANCDVHGWGHTLDRLEDAFGPSWSTFMELDPDPIGSGVIAQVYQGRWRATNGKIAVKVIHPFVVESVALDLDLLWVVAGWIDYILPNLSAKVGMASFAEVMTKQLDLRVEAANLSQFQANFASVPNVKFPSPVPGFVSASVLVETFVDGQHINDTMESAASARDRRHLAATTVDTFLRMLFLHNFAHGDIHPGNILVTTARRGGDRGIALLDAGIVNTLTASDFEDFVQLFHHIVSKDGMAAGRMLLEKSPSHHCTDQVAFSASIAAIVDRATRNLSLKEVPVGELLQDVLEVCQRHHVALQGRFVSVVVSIGVLEGVGRLLDPDLDLLQIALPILIQAKLKHRL</sequence>
<dbReference type="PANTHER" id="PTHR45890:SF1">
    <property type="entry name" value="AARF DOMAIN CONTAINING KINASE 2"/>
    <property type="match status" value="1"/>
</dbReference>
<dbReference type="Pfam" id="PF03109">
    <property type="entry name" value="ABC1"/>
    <property type="match status" value="1"/>
</dbReference>
<organism evidence="2">
    <name type="scientific">Aphanomyces invadans</name>
    <dbReference type="NCBI Taxonomy" id="157072"/>
    <lineage>
        <taxon>Eukaryota</taxon>
        <taxon>Sar</taxon>
        <taxon>Stramenopiles</taxon>
        <taxon>Oomycota</taxon>
        <taxon>Saprolegniomycetes</taxon>
        <taxon>Saprolegniales</taxon>
        <taxon>Verrucalvaceae</taxon>
        <taxon>Aphanomyces</taxon>
    </lineage>
</organism>
<dbReference type="GO" id="GO:0005524">
    <property type="term" value="F:ATP binding"/>
    <property type="evidence" value="ECO:0007669"/>
    <property type="project" value="InterPro"/>
</dbReference>
<dbReference type="SUPFAM" id="SSF56112">
    <property type="entry name" value="Protein kinase-like (PK-like)"/>
    <property type="match status" value="1"/>
</dbReference>
<dbReference type="GO" id="GO:0004672">
    <property type="term" value="F:protein kinase activity"/>
    <property type="evidence" value="ECO:0007669"/>
    <property type="project" value="InterPro"/>
</dbReference>
<dbReference type="Gene3D" id="1.10.510.10">
    <property type="entry name" value="Transferase(Phosphotransferase) domain 1"/>
    <property type="match status" value="1"/>
</dbReference>
<dbReference type="VEuPathDB" id="FungiDB:H310_12772"/>
<reference evidence="2" key="1">
    <citation type="submission" date="2013-12" db="EMBL/GenBank/DDBJ databases">
        <title>The Genome Sequence of Aphanomyces invadans NJM9701.</title>
        <authorList>
            <consortium name="The Broad Institute Genomics Platform"/>
            <person name="Russ C."/>
            <person name="Tyler B."/>
            <person name="van West P."/>
            <person name="Dieguez-Uribeondo J."/>
            <person name="Young S.K."/>
            <person name="Zeng Q."/>
            <person name="Gargeya S."/>
            <person name="Fitzgerald M."/>
            <person name="Abouelleil A."/>
            <person name="Alvarado L."/>
            <person name="Chapman S.B."/>
            <person name="Gainer-Dewar J."/>
            <person name="Goldberg J."/>
            <person name="Griggs A."/>
            <person name="Gujja S."/>
            <person name="Hansen M."/>
            <person name="Howarth C."/>
            <person name="Imamovic A."/>
            <person name="Ireland A."/>
            <person name="Larimer J."/>
            <person name="McCowan C."/>
            <person name="Murphy C."/>
            <person name="Pearson M."/>
            <person name="Poon T.W."/>
            <person name="Priest M."/>
            <person name="Roberts A."/>
            <person name="Saif S."/>
            <person name="Shea T."/>
            <person name="Sykes S."/>
            <person name="Wortman J."/>
            <person name="Nusbaum C."/>
            <person name="Birren B."/>
        </authorList>
    </citation>
    <scope>NUCLEOTIDE SEQUENCE [LARGE SCALE GENOMIC DNA]</scope>
    <source>
        <strain evidence="2">NJM9701</strain>
    </source>
</reference>
<dbReference type="eggNOG" id="KOG1236">
    <property type="taxonomic scope" value="Eukaryota"/>
</dbReference>
<dbReference type="GeneID" id="20089822"/>
<name>A0A024TGM6_9STRA</name>
<evidence type="ECO:0000259" key="1">
    <source>
        <dbReference type="PROSITE" id="PS50011"/>
    </source>
</evidence>
<dbReference type="InterPro" id="IPR052402">
    <property type="entry name" value="ADCK_kinase"/>
</dbReference>
<feature type="domain" description="Protein kinase" evidence="1">
    <location>
        <begin position="188"/>
        <end position="505"/>
    </location>
</feature>
<dbReference type="PANTHER" id="PTHR45890">
    <property type="entry name" value="AARF DOMAIN CONTAINING KINASE 2 (PREDICTED)"/>
    <property type="match status" value="1"/>
</dbReference>
<accession>A0A024TGM6</accession>
<dbReference type="AlphaFoldDB" id="A0A024TGM6"/>
<dbReference type="InterPro" id="IPR000719">
    <property type="entry name" value="Prot_kinase_dom"/>
</dbReference>
<evidence type="ECO:0000313" key="2">
    <source>
        <dbReference type="EMBL" id="ETV93164.1"/>
    </source>
</evidence>
<gene>
    <name evidence="2" type="ORF">H310_12772</name>
</gene>
<dbReference type="RefSeq" id="XP_008878186.1">
    <property type="nucleotide sequence ID" value="XM_008879964.1"/>
</dbReference>
<dbReference type="OrthoDB" id="427480at2759"/>
<keyword evidence="2" id="KW-0418">Kinase</keyword>
<proteinExistence type="predicted"/>
<keyword evidence="2" id="KW-0808">Transferase</keyword>